<feature type="region of interest" description="Disordered" evidence="1">
    <location>
        <begin position="601"/>
        <end position="703"/>
    </location>
</feature>
<feature type="compositionally biased region" description="Polar residues" evidence="1">
    <location>
        <begin position="684"/>
        <end position="697"/>
    </location>
</feature>
<protein>
    <submittedName>
        <fullName evidence="2">Uncharacterized protein</fullName>
    </submittedName>
</protein>
<feature type="compositionally biased region" description="Basic and acidic residues" evidence="1">
    <location>
        <begin position="445"/>
        <end position="454"/>
    </location>
</feature>
<feature type="region of interest" description="Disordered" evidence="1">
    <location>
        <begin position="718"/>
        <end position="749"/>
    </location>
</feature>
<feature type="region of interest" description="Disordered" evidence="1">
    <location>
        <begin position="1"/>
        <end position="78"/>
    </location>
</feature>
<name>A0A6A3LVT1_9STRA</name>
<feature type="compositionally biased region" description="Polar residues" evidence="1">
    <location>
        <begin position="736"/>
        <end position="749"/>
    </location>
</feature>
<feature type="compositionally biased region" description="Basic residues" evidence="1">
    <location>
        <begin position="563"/>
        <end position="576"/>
    </location>
</feature>
<feature type="compositionally biased region" description="Low complexity" evidence="1">
    <location>
        <begin position="517"/>
        <end position="528"/>
    </location>
</feature>
<dbReference type="Proteomes" id="UP000429607">
    <property type="component" value="Unassembled WGS sequence"/>
</dbReference>
<feature type="compositionally biased region" description="Basic and acidic residues" evidence="1">
    <location>
        <begin position="465"/>
        <end position="475"/>
    </location>
</feature>
<feature type="compositionally biased region" description="Low complexity" evidence="1">
    <location>
        <begin position="551"/>
        <end position="562"/>
    </location>
</feature>
<evidence type="ECO:0000313" key="2">
    <source>
        <dbReference type="EMBL" id="KAE9023811.1"/>
    </source>
</evidence>
<feature type="region of interest" description="Disordered" evidence="1">
    <location>
        <begin position="438"/>
        <end position="576"/>
    </location>
</feature>
<dbReference type="AlphaFoldDB" id="A0A6A3LVT1"/>
<feature type="compositionally biased region" description="Polar residues" evidence="1">
    <location>
        <begin position="1"/>
        <end position="14"/>
    </location>
</feature>
<gene>
    <name evidence="2" type="ORF">PR001_g12822</name>
</gene>
<feature type="compositionally biased region" description="Basic and acidic residues" evidence="1">
    <location>
        <begin position="493"/>
        <end position="514"/>
    </location>
</feature>
<reference evidence="2 3" key="1">
    <citation type="submission" date="2018-09" db="EMBL/GenBank/DDBJ databases">
        <title>Genomic investigation of the strawberry pathogen Phytophthora fragariae indicates pathogenicity is determined by transcriptional variation in three key races.</title>
        <authorList>
            <person name="Adams T.M."/>
            <person name="Armitage A.D."/>
            <person name="Sobczyk M.K."/>
            <person name="Bates H.J."/>
            <person name="Dunwell J.M."/>
            <person name="Nellist C.F."/>
            <person name="Harrison R.J."/>
        </authorList>
    </citation>
    <scope>NUCLEOTIDE SEQUENCE [LARGE SCALE GENOMIC DNA]</scope>
    <source>
        <strain evidence="2 3">SCRP249</strain>
    </source>
</reference>
<comment type="caution">
    <text evidence="2">The sequence shown here is derived from an EMBL/GenBank/DDBJ whole genome shotgun (WGS) entry which is preliminary data.</text>
</comment>
<feature type="compositionally biased region" description="Polar residues" evidence="1">
    <location>
        <begin position="643"/>
        <end position="659"/>
    </location>
</feature>
<evidence type="ECO:0000313" key="3">
    <source>
        <dbReference type="Proteomes" id="UP000429607"/>
    </source>
</evidence>
<accession>A0A6A3LVT1</accession>
<evidence type="ECO:0000256" key="1">
    <source>
        <dbReference type="SAM" id="MobiDB-lite"/>
    </source>
</evidence>
<feature type="compositionally biased region" description="Polar residues" evidence="1">
    <location>
        <begin position="68"/>
        <end position="78"/>
    </location>
</feature>
<dbReference type="EMBL" id="QXFV01000849">
    <property type="protein sequence ID" value="KAE9023811.1"/>
    <property type="molecule type" value="Genomic_DNA"/>
</dbReference>
<sequence>MPQEGQPAQVTTPSDALERGGLAASEGRGPGGNEGPEDQDETGGSSLQRRSYAAAVRSTNGAAAGANPTDTGAARTTLSGRWRPRERHLLLATLSKDWSVASKHSLTEESEQLRIVALADSEVHQDHALRQRTEQETKALLAYLNGNLELPHAPTFLKATMPLLQRAMLEQFHETHMEVTLTADVSPRAKLRRNMTHIALFAQLYEANADSTRGRAMIDRMMDDVKMLHFDGIHTLNFVFNSRRIARHYLGMAFRLQGVCIELEDSDSVATEGTLRQAQLRRQYAVRVCGAGQLGLVTLIATLQQLDGVHIVDAERPRLDSTEIIDNRFITIHFMGTDCSTTLRGVTKIDMGDSLITLHHHLTQPRLPCGRCYAPFHTTGFCKANPSQLERSHTKYCRRFDGRIPNYQVGAAVLYKDSDGDSLATFLETLQGEVTDELATSPRSARLEKQDVHSVEGAPVATTEIADRATRRDDSIGAQTEPRSSSGPSEATHLQHQDYEVAKSKSSKNRDAKQARKQQAQEGAGAKKSMVVPNLGPSTNVAQREAPPPSSSGRAASGSATSRHAKANNKGNRIGRRIQLKQPAFTSFTRARAQGRFAAIDDDGASCDGENSDLGADDAPYAYNSDPEPRMALANHTPESLRPETSPNVSALTRGQDSSMVGGHDGSDMDCDDDASVSGYVGSSAPSHTQSPASTPGSEFPFSIDSDLEEEKHRLISNPESVGPSIVPDPQDEAASLSQSEMVTTESPTLSQDGFEMERIVHAPGMPQQLPTFLIPFAGSLVTVSANGQCACAALCASTAHVEGHRLQFTSDVVRGINVIKRSIYTLMMSNLAQDVECGVVDPSRELERLYPSQPPPKDPASATAQLYNHYGHERSRSANTQIPSEFWAGAEVLRAMAQYLREPLLVLDVTANNDAHLQRYYYQEYRLKSGDVHESGCGGSMADVDAKLMLQQYARLHHGGLAVRWHAEGDQEFAETNCDSHPWISEVLAHIEASVPKLAGVDPLHDLEEVNNVIIGGMEHRERLDIIHDRLCLPRLDGECVDLVELEARLGAEGDRLHRAAGPQVTAALSARSDNGGSLLPINAKRGPISSHGRVAEVVMGRILDSIRLEPELLAD</sequence>
<feature type="compositionally biased region" description="Polar residues" evidence="1">
    <location>
        <begin position="477"/>
        <end position="492"/>
    </location>
</feature>
<proteinExistence type="predicted"/>
<organism evidence="2 3">
    <name type="scientific">Phytophthora rubi</name>
    <dbReference type="NCBI Taxonomy" id="129364"/>
    <lineage>
        <taxon>Eukaryota</taxon>
        <taxon>Sar</taxon>
        <taxon>Stramenopiles</taxon>
        <taxon>Oomycota</taxon>
        <taxon>Peronosporomycetes</taxon>
        <taxon>Peronosporales</taxon>
        <taxon>Peronosporaceae</taxon>
        <taxon>Phytophthora</taxon>
    </lineage>
</organism>